<proteinExistence type="predicted"/>
<dbReference type="Gene3D" id="3.10.580.10">
    <property type="entry name" value="CBS-domain"/>
    <property type="match status" value="1"/>
</dbReference>
<dbReference type="PANTHER" id="PTHR42115">
    <property type="entry name" value="BETA-SYNTHASE (BETA-THIONASE), PUTATIVE (AFU_ORTHOLOGUE AFUA_3G08420)-RELATED"/>
    <property type="match status" value="1"/>
</dbReference>
<dbReference type="Pfam" id="PF00571">
    <property type="entry name" value="CBS"/>
    <property type="match status" value="1"/>
</dbReference>
<dbReference type="PANTHER" id="PTHR42115:SF1">
    <property type="entry name" value="BETA-SYNTHASE (BETA-THIONASE), PUTATIVE (AFU_ORTHOLOGUE AFUA_3G08420)-RELATED"/>
    <property type="match status" value="1"/>
</dbReference>
<dbReference type="InterPro" id="IPR000644">
    <property type="entry name" value="CBS_dom"/>
</dbReference>
<protein>
    <recommendedName>
        <fullName evidence="1">CBS domain-containing protein</fullName>
    </recommendedName>
</protein>
<dbReference type="InParanoid" id="A0A3N4LW50"/>
<dbReference type="STRING" id="1051890.A0A3N4LW50"/>
<name>A0A3N4LW50_9PEZI</name>
<evidence type="ECO:0000313" key="2">
    <source>
        <dbReference type="EMBL" id="RPB27134.1"/>
    </source>
</evidence>
<keyword evidence="3" id="KW-1185">Reference proteome</keyword>
<gene>
    <name evidence="2" type="ORF">L211DRAFT_856018</name>
</gene>
<dbReference type="EMBL" id="ML121532">
    <property type="protein sequence ID" value="RPB27134.1"/>
    <property type="molecule type" value="Genomic_DNA"/>
</dbReference>
<accession>A0A3N4LW50</accession>
<feature type="domain" description="CBS" evidence="1">
    <location>
        <begin position="104"/>
        <end position="145"/>
    </location>
</feature>
<evidence type="ECO:0000313" key="3">
    <source>
        <dbReference type="Proteomes" id="UP000267821"/>
    </source>
</evidence>
<dbReference type="OrthoDB" id="2536440at2759"/>
<dbReference type="SUPFAM" id="SSF54631">
    <property type="entry name" value="CBS-domain pair"/>
    <property type="match status" value="1"/>
</dbReference>
<dbReference type="Proteomes" id="UP000267821">
    <property type="component" value="Unassembled WGS sequence"/>
</dbReference>
<dbReference type="InterPro" id="IPR046342">
    <property type="entry name" value="CBS_dom_sf"/>
</dbReference>
<organism evidence="2 3">
    <name type="scientific">Terfezia boudieri ATCC MYA-4762</name>
    <dbReference type="NCBI Taxonomy" id="1051890"/>
    <lineage>
        <taxon>Eukaryota</taxon>
        <taxon>Fungi</taxon>
        <taxon>Dikarya</taxon>
        <taxon>Ascomycota</taxon>
        <taxon>Pezizomycotina</taxon>
        <taxon>Pezizomycetes</taxon>
        <taxon>Pezizales</taxon>
        <taxon>Pezizaceae</taxon>
        <taxon>Terfezia</taxon>
    </lineage>
</organism>
<sequence>MSQPPTSPPRKSLASRYRGATIEDLDLAPALSITPESSVGNALGLSYDRDFSQLTVISAKTRSLLGYLDVEKIKKMLQEGTISESDQVSKAMNRFRTKGRVYKVITPDTPLEELDEFLSEDGREFAVVTDDRRRFVLGVATRQDLENFATRRPD</sequence>
<dbReference type="AlphaFoldDB" id="A0A3N4LW50"/>
<reference evidence="2 3" key="1">
    <citation type="journal article" date="2018" name="Nat. Ecol. Evol.">
        <title>Pezizomycetes genomes reveal the molecular basis of ectomycorrhizal truffle lifestyle.</title>
        <authorList>
            <person name="Murat C."/>
            <person name="Payen T."/>
            <person name="Noel B."/>
            <person name="Kuo A."/>
            <person name="Morin E."/>
            <person name="Chen J."/>
            <person name="Kohler A."/>
            <person name="Krizsan K."/>
            <person name="Balestrini R."/>
            <person name="Da Silva C."/>
            <person name="Montanini B."/>
            <person name="Hainaut M."/>
            <person name="Levati E."/>
            <person name="Barry K.W."/>
            <person name="Belfiori B."/>
            <person name="Cichocki N."/>
            <person name="Clum A."/>
            <person name="Dockter R.B."/>
            <person name="Fauchery L."/>
            <person name="Guy J."/>
            <person name="Iotti M."/>
            <person name="Le Tacon F."/>
            <person name="Lindquist E.A."/>
            <person name="Lipzen A."/>
            <person name="Malagnac F."/>
            <person name="Mello A."/>
            <person name="Molinier V."/>
            <person name="Miyauchi S."/>
            <person name="Poulain J."/>
            <person name="Riccioni C."/>
            <person name="Rubini A."/>
            <person name="Sitrit Y."/>
            <person name="Splivallo R."/>
            <person name="Traeger S."/>
            <person name="Wang M."/>
            <person name="Zifcakova L."/>
            <person name="Wipf D."/>
            <person name="Zambonelli A."/>
            <person name="Paolocci F."/>
            <person name="Nowrousian M."/>
            <person name="Ottonello S."/>
            <person name="Baldrian P."/>
            <person name="Spatafora J.W."/>
            <person name="Henrissat B."/>
            <person name="Nagy L.G."/>
            <person name="Aury J.M."/>
            <person name="Wincker P."/>
            <person name="Grigoriev I.V."/>
            <person name="Bonfante P."/>
            <person name="Martin F.M."/>
        </authorList>
    </citation>
    <scope>NUCLEOTIDE SEQUENCE [LARGE SCALE GENOMIC DNA]</scope>
    <source>
        <strain evidence="2 3">ATCC MYA-4762</strain>
    </source>
</reference>
<evidence type="ECO:0000259" key="1">
    <source>
        <dbReference type="Pfam" id="PF00571"/>
    </source>
</evidence>